<feature type="transmembrane region" description="Helical" evidence="1">
    <location>
        <begin position="36"/>
        <end position="54"/>
    </location>
</feature>
<keyword evidence="4" id="KW-1185">Reference proteome</keyword>
<gene>
    <name evidence="3" type="ORF">HHX25_06890</name>
</gene>
<dbReference type="EMBL" id="JABBHF010000003">
    <property type="protein sequence ID" value="NMH87226.1"/>
    <property type="molecule type" value="Genomic_DNA"/>
</dbReference>
<feature type="domain" description="EamA" evidence="2">
    <location>
        <begin position="150"/>
        <end position="278"/>
    </location>
</feature>
<evidence type="ECO:0000259" key="2">
    <source>
        <dbReference type="Pfam" id="PF00892"/>
    </source>
</evidence>
<evidence type="ECO:0000313" key="4">
    <source>
        <dbReference type="Proteomes" id="UP000746690"/>
    </source>
</evidence>
<evidence type="ECO:0000313" key="3">
    <source>
        <dbReference type="EMBL" id="NMH87226.1"/>
    </source>
</evidence>
<keyword evidence="1" id="KW-0472">Membrane</keyword>
<feature type="domain" description="EamA" evidence="2">
    <location>
        <begin position="15"/>
        <end position="137"/>
    </location>
</feature>
<name>A0ABX1RUL3_9FLAO</name>
<keyword evidence="1" id="KW-0812">Transmembrane</keyword>
<dbReference type="RefSeq" id="WP_169671532.1">
    <property type="nucleotide sequence ID" value="NZ_JABBHF010000003.1"/>
</dbReference>
<feature type="transmembrane region" description="Helical" evidence="1">
    <location>
        <begin position="180"/>
        <end position="198"/>
    </location>
</feature>
<feature type="transmembrane region" description="Helical" evidence="1">
    <location>
        <begin position="70"/>
        <end position="87"/>
    </location>
</feature>
<dbReference type="InterPro" id="IPR037185">
    <property type="entry name" value="EmrE-like"/>
</dbReference>
<accession>A0ABX1RUL3</accession>
<feature type="transmembrane region" description="Helical" evidence="1">
    <location>
        <begin position="239"/>
        <end position="257"/>
    </location>
</feature>
<keyword evidence="1" id="KW-1133">Transmembrane helix</keyword>
<dbReference type="PANTHER" id="PTHR22911:SF79">
    <property type="entry name" value="MOBA-LIKE NTP TRANSFERASE DOMAIN-CONTAINING PROTEIN"/>
    <property type="match status" value="1"/>
</dbReference>
<dbReference type="PANTHER" id="PTHR22911">
    <property type="entry name" value="ACYL-MALONYL CONDENSING ENZYME-RELATED"/>
    <property type="match status" value="1"/>
</dbReference>
<dbReference type="InterPro" id="IPR000620">
    <property type="entry name" value="EamA_dom"/>
</dbReference>
<comment type="caution">
    <text evidence="3">The sequence shown here is derived from an EMBL/GenBank/DDBJ whole genome shotgun (WGS) entry which is preliminary data.</text>
</comment>
<feature type="transmembrane region" description="Helical" evidence="1">
    <location>
        <begin position="150"/>
        <end position="168"/>
    </location>
</feature>
<dbReference type="SUPFAM" id="SSF103481">
    <property type="entry name" value="Multidrug resistance efflux transporter EmrE"/>
    <property type="match status" value="2"/>
</dbReference>
<organism evidence="3 4">
    <name type="scientific">Flavivirga algicola</name>
    <dbReference type="NCBI Taxonomy" id="2729136"/>
    <lineage>
        <taxon>Bacteria</taxon>
        <taxon>Pseudomonadati</taxon>
        <taxon>Bacteroidota</taxon>
        <taxon>Flavobacteriia</taxon>
        <taxon>Flavobacteriales</taxon>
        <taxon>Flavobacteriaceae</taxon>
        <taxon>Flavivirga</taxon>
    </lineage>
</organism>
<dbReference type="Proteomes" id="UP000746690">
    <property type="component" value="Unassembled WGS sequence"/>
</dbReference>
<feature type="transmembrane region" description="Helical" evidence="1">
    <location>
        <begin position="263"/>
        <end position="281"/>
    </location>
</feature>
<feature type="transmembrane region" description="Helical" evidence="1">
    <location>
        <begin position="93"/>
        <end position="110"/>
    </location>
</feature>
<evidence type="ECO:0000256" key="1">
    <source>
        <dbReference type="SAM" id="Phobius"/>
    </source>
</evidence>
<dbReference type="Pfam" id="PF00892">
    <property type="entry name" value="EamA"/>
    <property type="match status" value="2"/>
</dbReference>
<protein>
    <submittedName>
        <fullName evidence="3">EamA family transporter</fullName>
    </submittedName>
</protein>
<reference evidence="3 4" key="1">
    <citation type="submission" date="2020-04" db="EMBL/GenBank/DDBJ databases">
        <title>A Flavivirga sp. nov.</title>
        <authorList>
            <person name="Sun X."/>
        </authorList>
    </citation>
    <scope>NUCLEOTIDE SEQUENCE [LARGE SCALE GENOMIC DNA]</scope>
    <source>
        <strain evidence="3 4">Y03</strain>
    </source>
</reference>
<proteinExistence type="predicted"/>
<sequence>MKNQHIKNLLELSFATLLISSAAVIGKHIDMPAAVIIWWRSALALIIIYIFCRIKKINLKLYTNRDKRTFFFSAIFLGIHWITYFHSVKVSNVSIGMLSMFTFPAITTILEPILTKTKFNKVHLLLALLVLIGIYVLAPEFNIQNSDFEGIVWGIISALFFSLRNIILKRGSLKYDGTMVMMYQLLVITIVFSPILYFMDTSNINAEYPYIILLALLATAIGHTLFIKSLQRFSASTASIILSTQPIYGIILAYIFLNEIPAFNTYIGGTLILSTVIIESIRSRKG</sequence>
<feature type="transmembrane region" description="Helical" evidence="1">
    <location>
        <begin position="122"/>
        <end position="138"/>
    </location>
</feature>
<feature type="transmembrane region" description="Helical" evidence="1">
    <location>
        <begin position="210"/>
        <end position="227"/>
    </location>
</feature>